<proteinExistence type="predicted"/>
<reference evidence="1 2" key="1">
    <citation type="submission" date="2019-11" db="EMBL/GenBank/DDBJ databases">
        <authorList>
            <person name="Dong K."/>
        </authorList>
    </citation>
    <scope>NUCLEOTIDE SEQUENCE [LARGE SCALE GENOMIC DNA]</scope>
    <source>
        <strain evidence="1 2">NBRC 111993</strain>
    </source>
</reference>
<organism evidence="1 2">
    <name type="scientific">Paracoccus aestuariivivens</name>
    <dbReference type="NCBI Taxonomy" id="1820333"/>
    <lineage>
        <taxon>Bacteria</taxon>
        <taxon>Pseudomonadati</taxon>
        <taxon>Pseudomonadota</taxon>
        <taxon>Alphaproteobacteria</taxon>
        <taxon>Rhodobacterales</taxon>
        <taxon>Paracoccaceae</taxon>
        <taxon>Paracoccus</taxon>
    </lineage>
</organism>
<sequence length="115" mass="12855">MTAARLMVPLELEAMVRTPDDMGGYRQDWNVLGRVWAEMRSGSGGEKAGLGPESVVSWRITVRAARSGDPRRPRPDQRFVMGEGKTKRCFRIVAVAESDPKQRYLVCFAKEEVAA</sequence>
<comment type="caution">
    <text evidence="1">The sequence shown here is derived from an EMBL/GenBank/DDBJ whole genome shotgun (WGS) entry which is preliminary data.</text>
</comment>
<keyword evidence="2" id="KW-1185">Reference proteome</keyword>
<dbReference type="InterPro" id="IPR008767">
    <property type="entry name" value="Phage_SPP1_head-tail_adaptor"/>
</dbReference>
<dbReference type="Pfam" id="PF05521">
    <property type="entry name" value="Phage_HCP"/>
    <property type="match status" value="1"/>
</dbReference>
<evidence type="ECO:0000313" key="1">
    <source>
        <dbReference type="EMBL" id="MTH77203.1"/>
    </source>
</evidence>
<accession>A0A6L6J522</accession>
<dbReference type="OrthoDB" id="7570189at2"/>
<dbReference type="AlphaFoldDB" id="A0A6L6J522"/>
<evidence type="ECO:0000313" key="2">
    <source>
        <dbReference type="Proteomes" id="UP000478183"/>
    </source>
</evidence>
<dbReference type="Gene3D" id="2.40.10.270">
    <property type="entry name" value="Bacteriophage SPP1 head-tail adaptor protein"/>
    <property type="match status" value="1"/>
</dbReference>
<dbReference type="Proteomes" id="UP000478183">
    <property type="component" value="Unassembled WGS sequence"/>
</dbReference>
<name>A0A6L6J522_9RHOB</name>
<dbReference type="RefSeq" id="WP_155094591.1">
    <property type="nucleotide sequence ID" value="NZ_WMIE01000002.1"/>
</dbReference>
<dbReference type="InterPro" id="IPR038666">
    <property type="entry name" value="SSP1_head-tail_sf"/>
</dbReference>
<gene>
    <name evidence="1" type="ORF">GL286_05645</name>
</gene>
<protein>
    <submittedName>
        <fullName evidence="1">Head-tail adaptor protein</fullName>
    </submittedName>
</protein>
<dbReference type="EMBL" id="WMIE01000002">
    <property type="protein sequence ID" value="MTH77203.1"/>
    <property type="molecule type" value="Genomic_DNA"/>
</dbReference>